<dbReference type="Pfam" id="PF00227">
    <property type="entry name" value="Proteasome"/>
    <property type="match status" value="1"/>
</dbReference>
<dbReference type="Gene3D" id="3.60.20.10">
    <property type="entry name" value="Glutamine Phosphoribosylpyrophosphate, subunit 1, domain 1"/>
    <property type="match status" value="1"/>
</dbReference>
<evidence type="ECO:0000256" key="1">
    <source>
        <dbReference type="ARBA" id="ARBA00026071"/>
    </source>
</evidence>
<dbReference type="AlphaFoldDB" id="A0A6P6Y9X8"/>
<protein>
    <submittedName>
        <fullName evidence="3">Proteasome subunit beta type-3-like</fullName>
    </submittedName>
</protein>
<sequence length="206" mass="22574">MTNVFSYNGGCVCAMAGEECIAIASDKRLGANFYTTVNFSRQKCFAITPKVYFLCCGLQSHAELLYRQLRQEVNLLQITEEREIEPAQVASLLGNILYAKRFQPFYVSPIVAGLTACGKPYLCEFDLIGTPEVATEFSTAGSADLQISGACELFYRPGLSAEELFSVAANCLIAASERDCCSGWGGVVYVVSPDKVVERHIETRMD</sequence>
<dbReference type="InterPro" id="IPR001353">
    <property type="entry name" value="Proteasome_sua/b"/>
</dbReference>
<keyword evidence="2" id="KW-1185">Reference proteome</keyword>
<name>A0A6P6Y9X8_DERPT</name>
<dbReference type="OMA" id="CSEQLYG"/>
<dbReference type="InParanoid" id="A0A6P6Y9X8"/>
<comment type="subunit">
    <text evidence="1">The 26S proteasome consists of a 20S proteasome core and two 19S regulatory subunits. The 20S proteasome core is composed of 28 subunits that are arranged in four stacked rings, resulting in a barrel-shaped structure. The two end rings are each formed by seven alpha subunits, and the two central rings are each formed by seven beta subunits. The catalytic chamber with the active sites is on the inside of the barrel.</text>
</comment>
<organism evidence="2 3">
    <name type="scientific">Dermatophagoides pteronyssinus</name>
    <name type="common">European house dust mite</name>
    <dbReference type="NCBI Taxonomy" id="6956"/>
    <lineage>
        <taxon>Eukaryota</taxon>
        <taxon>Metazoa</taxon>
        <taxon>Ecdysozoa</taxon>
        <taxon>Arthropoda</taxon>
        <taxon>Chelicerata</taxon>
        <taxon>Arachnida</taxon>
        <taxon>Acari</taxon>
        <taxon>Acariformes</taxon>
        <taxon>Sarcoptiformes</taxon>
        <taxon>Astigmata</taxon>
        <taxon>Psoroptidia</taxon>
        <taxon>Analgoidea</taxon>
        <taxon>Pyroglyphidae</taxon>
        <taxon>Dermatophagoidinae</taxon>
        <taxon>Dermatophagoides</taxon>
    </lineage>
</organism>
<proteinExistence type="predicted"/>
<evidence type="ECO:0000313" key="2">
    <source>
        <dbReference type="Proteomes" id="UP000515146"/>
    </source>
</evidence>
<reference evidence="3" key="1">
    <citation type="submission" date="2025-08" db="UniProtKB">
        <authorList>
            <consortium name="RefSeq"/>
        </authorList>
    </citation>
    <scope>IDENTIFICATION</scope>
    <source>
        <strain evidence="3">Airmid</strain>
    </source>
</reference>
<dbReference type="SUPFAM" id="SSF56235">
    <property type="entry name" value="N-terminal nucleophile aminohydrolases (Ntn hydrolases)"/>
    <property type="match status" value="1"/>
</dbReference>
<accession>A0A6P6Y9X8</accession>
<dbReference type="GO" id="GO:0005737">
    <property type="term" value="C:cytoplasm"/>
    <property type="evidence" value="ECO:0007669"/>
    <property type="project" value="TreeGrafter"/>
</dbReference>
<dbReference type="InterPro" id="IPR023333">
    <property type="entry name" value="Proteasome_suB-type"/>
</dbReference>
<dbReference type="PANTHER" id="PTHR32194:SF10">
    <property type="entry name" value="PROTEASOME SUBUNIT BETA TYPE-3"/>
    <property type="match status" value="1"/>
</dbReference>
<dbReference type="GO" id="GO:0005839">
    <property type="term" value="C:proteasome core complex"/>
    <property type="evidence" value="ECO:0007669"/>
    <property type="project" value="InterPro"/>
</dbReference>
<dbReference type="GO" id="GO:0051603">
    <property type="term" value="P:proteolysis involved in protein catabolic process"/>
    <property type="evidence" value="ECO:0007669"/>
    <property type="project" value="InterPro"/>
</dbReference>
<dbReference type="PROSITE" id="PS51476">
    <property type="entry name" value="PROTEASOME_BETA_2"/>
    <property type="match status" value="1"/>
</dbReference>
<dbReference type="OrthoDB" id="204949at2759"/>
<dbReference type="KEGG" id="dpte:113795389"/>
<dbReference type="PANTHER" id="PTHR32194">
    <property type="entry name" value="METALLOPROTEASE TLDD"/>
    <property type="match status" value="1"/>
</dbReference>
<dbReference type="InterPro" id="IPR029055">
    <property type="entry name" value="Ntn_hydrolases_N"/>
</dbReference>
<evidence type="ECO:0000313" key="3">
    <source>
        <dbReference type="RefSeq" id="XP_027201384.1"/>
    </source>
</evidence>
<gene>
    <name evidence="3" type="primary">LOC113795389</name>
</gene>
<dbReference type="Proteomes" id="UP000515146">
    <property type="component" value="Unplaced"/>
</dbReference>
<dbReference type="FunCoup" id="A0A6P6Y9X8">
    <property type="interactions" value="1422"/>
</dbReference>
<dbReference type="RefSeq" id="XP_027201384.1">
    <property type="nucleotide sequence ID" value="XM_027345583.1"/>
</dbReference>